<feature type="region of interest" description="Disordered" evidence="2">
    <location>
        <begin position="323"/>
        <end position="349"/>
    </location>
</feature>
<dbReference type="AlphaFoldDB" id="A0A4E9EE80"/>
<dbReference type="GO" id="GO:0001042">
    <property type="term" value="F:RNA polymerase I core binding"/>
    <property type="evidence" value="ECO:0007669"/>
    <property type="project" value="TreeGrafter"/>
</dbReference>
<feature type="compositionally biased region" description="Polar residues" evidence="2">
    <location>
        <begin position="917"/>
        <end position="926"/>
    </location>
</feature>
<feature type="region of interest" description="Disordered" evidence="2">
    <location>
        <begin position="655"/>
        <end position="692"/>
    </location>
</feature>
<dbReference type="PANTHER" id="PTHR12790:SF0">
    <property type="entry name" value="RNA POLYMERASE I-SPECIFIC TRANSCRIPTION INITIATION FACTOR RRN3-RELATED"/>
    <property type="match status" value="1"/>
</dbReference>
<dbReference type="CDD" id="cd14688">
    <property type="entry name" value="bZIP_YAP"/>
    <property type="match status" value="1"/>
</dbReference>
<name>A0A4E9EE80_GIBZA</name>
<feature type="region of interest" description="Disordered" evidence="2">
    <location>
        <begin position="914"/>
        <end position="934"/>
    </location>
</feature>
<dbReference type="EMBL" id="CAAKMV010000150">
    <property type="protein sequence ID" value="VIO61062.1"/>
    <property type="molecule type" value="Genomic_DNA"/>
</dbReference>
<proteinExistence type="inferred from homology"/>
<dbReference type="GO" id="GO:0006361">
    <property type="term" value="P:transcription initiation at RNA polymerase I promoter"/>
    <property type="evidence" value="ECO:0007669"/>
    <property type="project" value="InterPro"/>
</dbReference>
<feature type="region of interest" description="Disordered" evidence="2">
    <location>
        <begin position="1"/>
        <end position="53"/>
    </location>
</feature>
<dbReference type="Pfam" id="PF05327">
    <property type="entry name" value="RRN3"/>
    <property type="match status" value="1"/>
</dbReference>
<evidence type="ECO:0000256" key="1">
    <source>
        <dbReference type="ARBA" id="ARBA00010098"/>
    </source>
</evidence>
<comment type="similarity">
    <text evidence="1">Belongs to the RRN3 family.</text>
</comment>
<dbReference type="InterPro" id="IPR007991">
    <property type="entry name" value="RNA_pol_I_trans_ini_fac_RRN3"/>
</dbReference>
<dbReference type="Gene3D" id="1.20.5.170">
    <property type="match status" value="1"/>
</dbReference>
<gene>
    <name evidence="3" type="ORF">FUG_LOCUS425993</name>
</gene>
<evidence type="ECO:0000313" key="3">
    <source>
        <dbReference type="EMBL" id="VIO61062.1"/>
    </source>
</evidence>
<feature type="compositionally biased region" description="Basic residues" evidence="2">
    <location>
        <begin position="774"/>
        <end position="788"/>
    </location>
</feature>
<feature type="compositionally biased region" description="Acidic residues" evidence="2">
    <location>
        <begin position="655"/>
        <end position="675"/>
    </location>
</feature>
<dbReference type="GO" id="GO:0005634">
    <property type="term" value="C:nucleus"/>
    <property type="evidence" value="ECO:0007669"/>
    <property type="project" value="TreeGrafter"/>
</dbReference>
<feature type="region of interest" description="Disordered" evidence="2">
    <location>
        <begin position="720"/>
        <end position="788"/>
    </location>
</feature>
<feature type="compositionally biased region" description="Low complexity" evidence="2">
    <location>
        <begin position="746"/>
        <end position="759"/>
    </location>
</feature>
<feature type="compositionally biased region" description="Acidic residues" evidence="2">
    <location>
        <begin position="323"/>
        <end position="345"/>
    </location>
</feature>
<sequence length="1150" mass="129201">MRPFTPTTRKLSGPAAKSSTPVRSILKPASVLGRRKAEDAGLSDPIDAPESPTKRRKVLFDDIRNVTVTYEVGKRTMDEVKLEVRTALEEHLRGNDGQYDTLKELFATDKQRYLPPVIGEDDDTLKPHELQVYVVALTGCVPILKDKACNGLVKTILNCSWLGRDDAFVKVFTHFLAALVSAQGSYLSPVLTMMVGKFTDSRSDVWSVPDFPEVNLETMRDRLHRTLQYLLQMFPSALPVLECLLGSKFPYQDGSKRVHMSYVKNLLRVKDYLPDLRDEVFDLILNRVVKIDSQMQVDLEDGDDEITAAVMYALEKQVFTGDWEENDDDDSDTESVDSDDPDYDTEAAKTKSITDNVSKMDAILDTLFEVYTPHFDNPGSDVAFDMFTILLREFEYMVLPTYKSRHTQFLIFHFAQMHDRLTDAFCGQLITTAFKSNTANSTKQAAASYLASFVARGARLPGSLIRSIFGLLLHHLDIYRKKYEPLCRGPDLRRFHPYYSLVQATLYIFCFRWQDLIVVAPESTDPEDPASYIGQEMEWMGTCRRDLSAQIFGKLNPLKVCAPSIVEEFARIAHRLNFMYIYPLIESNKRIRLSQYLTATYSTGGALRDAGYDMQDESFHQLDPYFPFDPYQLPISKRWLENDYVEWKSITGLNAEDEDSDDADDEDELDEEEFEDKTSTDSDGDDYESSSDTVLSCNIMASSDTSPTDTRPSFTQFLKKTKQKGSVCEGPECAATPQRRGRKSRGSSSESPENSSETSPQKPRKSLTATEKAKLRRTQVRRAQIQHRQRKAEYQKQLEVDITHFRELIALTEFESEQLEKDNTSIRALLASQGIVVPQCKSDRCSINHRAPKHVVAGRDDAWVDEALGVRQSTKDQALPQYDPDGGELFADVNVDDIIVTLKKDDSMVTPAFSIRPNESSINATSPPQPPRDLNLTPYEEQKAVNFILSLEHICWDHFFVGDYPSHSHLSNDEPKGHTLMASSLCMANAPFDVFGDRKLISSATSCHNRSNLGLDPHVPPVHLEWPSPRISLSSLYGLAQSLNPGDLEITPVQAWFELSNRFDKSLLLERLDLLGTELVGVSKCLEFGAVMEKDAFESVVARVYGGTLEEAMASAALLDQPPNVCSIASGGARGGCLTTPTSFVGYAQG</sequence>
<evidence type="ECO:0008006" key="4">
    <source>
        <dbReference type="Google" id="ProtNLM"/>
    </source>
</evidence>
<dbReference type="GO" id="GO:0001181">
    <property type="term" value="F:RNA polymerase I general transcription initiation factor activity"/>
    <property type="evidence" value="ECO:0007669"/>
    <property type="project" value="InterPro"/>
</dbReference>
<evidence type="ECO:0000256" key="2">
    <source>
        <dbReference type="SAM" id="MobiDB-lite"/>
    </source>
</evidence>
<organism evidence="3">
    <name type="scientific">Gibberella zeae</name>
    <name type="common">Wheat head blight fungus</name>
    <name type="synonym">Fusarium graminearum</name>
    <dbReference type="NCBI Taxonomy" id="5518"/>
    <lineage>
        <taxon>Eukaryota</taxon>
        <taxon>Fungi</taxon>
        <taxon>Dikarya</taxon>
        <taxon>Ascomycota</taxon>
        <taxon>Pezizomycotina</taxon>
        <taxon>Sordariomycetes</taxon>
        <taxon>Hypocreomycetidae</taxon>
        <taxon>Hypocreales</taxon>
        <taxon>Nectriaceae</taxon>
        <taxon>Fusarium</taxon>
    </lineage>
</organism>
<accession>A0A4E9EE80</accession>
<reference evidence="3" key="1">
    <citation type="submission" date="2019-04" db="EMBL/GenBank/DDBJ databases">
        <authorList>
            <person name="Melise S."/>
            <person name="Noan J."/>
            <person name="Okalmin O."/>
        </authorList>
    </citation>
    <scope>NUCLEOTIDE SEQUENCE</scope>
    <source>
        <strain evidence="3">FN9</strain>
    </source>
</reference>
<protein>
    <recommendedName>
        <fullName evidence="4">BZIP domain-containing protein</fullName>
    </recommendedName>
</protein>
<feature type="compositionally biased region" description="Polar residues" evidence="2">
    <location>
        <begin position="1"/>
        <end position="10"/>
    </location>
</feature>
<dbReference type="PANTHER" id="PTHR12790">
    <property type="entry name" value="TRANSCRIPTION INITIATION FACTOR IA RRN3"/>
    <property type="match status" value="1"/>
</dbReference>